<keyword evidence="5" id="KW-1185">Reference proteome</keyword>
<dbReference type="Proteomes" id="UP000682877">
    <property type="component" value="Chromosome 8"/>
</dbReference>
<comment type="similarity">
    <text evidence="1">Belongs to the jacalin lectin family.</text>
</comment>
<evidence type="ECO:0000313" key="4">
    <source>
        <dbReference type="EMBL" id="CAE6216613.1"/>
    </source>
</evidence>
<dbReference type="InterPro" id="IPR033734">
    <property type="entry name" value="Jacalin-like_lectin_dom_plant"/>
</dbReference>
<proteinExistence type="inferred from homology"/>
<dbReference type="AlphaFoldDB" id="A0A8S2B529"/>
<keyword evidence="2" id="KW-0430">Lectin</keyword>
<evidence type="ECO:0000256" key="1">
    <source>
        <dbReference type="ARBA" id="ARBA00006568"/>
    </source>
</evidence>
<dbReference type="InterPro" id="IPR001229">
    <property type="entry name" value="Jacalin-like_lectin_dom"/>
</dbReference>
<evidence type="ECO:0000256" key="2">
    <source>
        <dbReference type="ARBA" id="ARBA00022734"/>
    </source>
</evidence>
<protein>
    <recommendedName>
        <fullName evidence="3">Jacalin-type lectin domain-containing protein</fullName>
    </recommendedName>
</protein>
<dbReference type="Pfam" id="PF01419">
    <property type="entry name" value="Jacalin"/>
    <property type="match status" value="4"/>
</dbReference>
<dbReference type="PROSITE" id="PS51752">
    <property type="entry name" value="JACALIN_LECTIN"/>
    <property type="match status" value="3"/>
</dbReference>
<dbReference type="CDD" id="cd09612">
    <property type="entry name" value="Jacalin"/>
    <property type="match status" value="2"/>
</dbReference>
<dbReference type="PANTHER" id="PTHR47293:SF13">
    <property type="entry name" value="JACALIN-RELATED LECTIN 45"/>
    <property type="match status" value="1"/>
</dbReference>
<evidence type="ECO:0000259" key="3">
    <source>
        <dbReference type="PROSITE" id="PS51752"/>
    </source>
</evidence>
<feature type="domain" description="Jacalin-type lectin" evidence="3">
    <location>
        <begin position="207"/>
        <end position="347"/>
    </location>
</feature>
<dbReference type="Gene3D" id="2.100.10.30">
    <property type="entry name" value="Jacalin-like lectin domain"/>
    <property type="match status" value="3"/>
</dbReference>
<gene>
    <name evidence="4" type="ORF">AARE701A_LOCUS20393</name>
</gene>
<dbReference type="InterPro" id="IPR036404">
    <property type="entry name" value="Jacalin-like_lectin_dom_sf"/>
</dbReference>
<dbReference type="SMART" id="SM00915">
    <property type="entry name" value="Jacalin"/>
    <property type="match status" value="3"/>
</dbReference>
<dbReference type="PANTHER" id="PTHR47293">
    <property type="entry name" value="JACALIN-RELATED LECTIN 3"/>
    <property type="match status" value="1"/>
</dbReference>
<accession>A0A8S2B529</accession>
<organism evidence="4 5">
    <name type="scientific">Arabidopsis arenosa</name>
    <name type="common">Sand rock-cress</name>
    <name type="synonym">Cardaminopsis arenosa</name>
    <dbReference type="NCBI Taxonomy" id="38785"/>
    <lineage>
        <taxon>Eukaryota</taxon>
        <taxon>Viridiplantae</taxon>
        <taxon>Streptophyta</taxon>
        <taxon>Embryophyta</taxon>
        <taxon>Tracheophyta</taxon>
        <taxon>Spermatophyta</taxon>
        <taxon>Magnoliopsida</taxon>
        <taxon>eudicotyledons</taxon>
        <taxon>Gunneridae</taxon>
        <taxon>Pentapetalae</taxon>
        <taxon>rosids</taxon>
        <taxon>malvids</taxon>
        <taxon>Brassicales</taxon>
        <taxon>Brassicaceae</taxon>
        <taxon>Camelineae</taxon>
        <taxon>Arabidopsis</taxon>
    </lineage>
</organism>
<dbReference type="EMBL" id="LR999458">
    <property type="protein sequence ID" value="CAE6216613.1"/>
    <property type="molecule type" value="Genomic_DNA"/>
</dbReference>
<evidence type="ECO:0000313" key="5">
    <source>
        <dbReference type="Proteomes" id="UP000682877"/>
    </source>
</evidence>
<feature type="domain" description="Jacalin-type lectin" evidence="3">
    <location>
        <begin position="353"/>
        <end position="512"/>
    </location>
</feature>
<reference evidence="4" key="1">
    <citation type="submission" date="2021-01" db="EMBL/GenBank/DDBJ databases">
        <authorList>
            <person name="Bezrukov I."/>
        </authorList>
    </citation>
    <scope>NUCLEOTIDE SEQUENCE</scope>
</reference>
<dbReference type="SUPFAM" id="SSF51101">
    <property type="entry name" value="Mannose-binding lectins"/>
    <property type="match status" value="3"/>
</dbReference>
<dbReference type="FunFam" id="2.100.10.30:FF:000001">
    <property type="entry name" value="Jacalin-related lectin 33"/>
    <property type="match status" value="2"/>
</dbReference>
<feature type="domain" description="Jacalin-type lectin" evidence="3">
    <location>
        <begin position="2"/>
        <end position="202"/>
    </location>
</feature>
<sequence>MSEKMIAYGGSNGQNFDDGVYEGTYDGVRKLIVGEDSHGIIYLKIQYVKNGDVVLKEHGRARGTHITETEFEVKCPDEYITSIWGTYRNDDHRYKSTGGSTSGQPDHVGYKPLDRLCHKETQLTPAEKYGLYLAANMGSPMYTITVSELQFKTSHGRTSAEFGMPGPRSRDFVLEGENGTKLLGLHGRSGDFLDAIGAYFYVVSSAFKQLEPQGGSNGVSWDDGAYDGLSKLCVGEDGHCVSSVEFHYVKGNDRITHCHGKDSKERKEFVLKDQDGEYVKSVEGTIDTDGFISSLTFKTSMNRSSEKFGTPVGTKFELEAKGFDKIVGFRGRSSVNRINALGANFAVVVVPPVKKLNAKGGVLGKEWDDGIHDDVRMITVRYDEKSVKSVKFEYINGPVIGDAHGDIHEDDKKLEFNLYFNNEYITSVEGHYGKRFAPNTSASAIAISSLFPAYMTMLKFSTNRTTYKVLSHSPEYTYEGTSFKLEEKDHKIVGFYGKTEVSLNQIGVYVKPIANA</sequence>
<dbReference type="GO" id="GO:0030246">
    <property type="term" value="F:carbohydrate binding"/>
    <property type="evidence" value="ECO:0007669"/>
    <property type="project" value="UniProtKB-KW"/>
</dbReference>
<name>A0A8S2B529_ARAAE</name>